<reference evidence="2" key="1">
    <citation type="submission" date="2021-02" db="EMBL/GenBank/DDBJ databases">
        <authorList>
            <person name="Nowell W R."/>
        </authorList>
    </citation>
    <scope>NUCLEOTIDE SEQUENCE</scope>
</reference>
<proteinExistence type="predicted"/>
<comment type="caution">
    <text evidence="2">The sequence shown here is derived from an EMBL/GenBank/DDBJ whole genome shotgun (WGS) entry which is preliminary data.</text>
</comment>
<dbReference type="EMBL" id="CAJNOK010001714">
    <property type="protein sequence ID" value="CAF0826380.1"/>
    <property type="molecule type" value="Genomic_DNA"/>
</dbReference>
<feature type="domain" description="Mutator-like transposase" evidence="1">
    <location>
        <begin position="34"/>
        <end position="151"/>
    </location>
</feature>
<gene>
    <name evidence="2" type="ORF">OVA965_LOCUS5919</name>
    <name evidence="3" type="ORF">TMI583_LOCUS5916</name>
</gene>
<dbReference type="Proteomes" id="UP000677228">
    <property type="component" value="Unassembled WGS sequence"/>
</dbReference>
<protein>
    <recommendedName>
        <fullName evidence="1">Mutator-like transposase domain-containing protein</fullName>
    </recommendedName>
</protein>
<evidence type="ECO:0000313" key="3">
    <source>
        <dbReference type="EMBL" id="CAF3610898.1"/>
    </source>
</evidence>
<dbReference type="EMBL" id="CAJOBA010001714">
    <property type="protein sequence ID" value="CAF3610898.1"/>
    <property type="molecule type" value="Genomic_DNA"/>
</dbReference>
<dbReference type="AlphaFoldDB" id="A0A8S2D2D2"/>
<evidence type="ECO:0000313" key="4">
    <source>
        <dbReference type="Proteomes" id="UP000677228"/>
    </source>
</evidence>
<evidence type="ECO:0000313" key="2">
    <source>
        <dbReference type="EMBL" id="CAF0826380.1"/>
    </source>
</evidence>
<accession>A0A8S2D2D2</accession>
<dbReference type="InterPro" id="IPR049012">
    <property type="entry name" value="Mutator_transp_dom"/>
</dbReference>
<dbReference type="Pfam" id="PF20700">
    <property type="entry name" value="Mutator"/>
    <property type="match status" value="1"/>
</dbReference>
<name>A0A8S2D2D2_9BILA</name>
<evidence type="ECO:0000259" key="1">
    <source>
        <dbReference type="Pfam" id="PF20700"/>
    </source>
</evidence>
<dbReference type="Proteomes" id="UP000682733">
    <property type="component" value="Unassembled WGS sequence"/>
</dbReference>
<organism evidence="2 4">
    <name type="scientific">Didymodactylos carnosus</name>
    <dbReference type="NCBI Taxonomy" id="1234261"/>
    <lineage>
        <taxon>Eukaryota</taxon>
        <taxon>Metazoa</taxon>
        <taxon>Spiralia</taxon>
        <taxon>Gnathifera</taxon>
        <taxon>Rotifera</taxon>
        <taxon>Eurotatoria</taxon>
        <taxon>Bdelloidea</taxon>
        <taxon>Philodinida</taxon>
        <taxon>Philodinidae</taxon>
        <taxon>Didymodactylos</taxon>
    </lineage>
</organism>
<sequence>MLGAKRFPKDYEILSRKGSVCCGLLGIKEKDGEKYKELLDEHLESGCEANYEGSAGGMKSATIVKMFCRLEEKHQLRYLQYIADGDTKTDVSIVEAKPYGDNVVIDRKQCINHFSKRMHTRLATIKRQYGKTHLSDKKTRGGKGRLGHNLPATVCDAIRPAYDDLCSENSLAQVLDGGTTNPNESFHRIIWSLCSKKRYHIRKHVQLAVDLTVIIYNDCYIGLTPVLEKLGIQCKNIPAFTKMITLVDKERIIEDQQYEPERRHEKRTRARTSRLLIESTLRSKDPNKYGPGIG</sequence>